<dbReference type="PROSITE" id="PS51257">
    <property type="entry name" value="PROKAR_LIPOPROTEIN"/>
    <property type="match status" value="1"/>
</dbReference>
<dbReference type="Gene3D" id="2.60.120.260">
    <property type="entry name" value="Galactose-binding domain-like"/>
    <property type="match status" value="1"/>
</dbReference>
<dbReference type="SUPFAM" id="SSF63446">
    <property type="entry name" value="Type I dockerin domain"/>
    <property type="match status" value="1"/>
</dbReference>
<evidence type="ECO:0000256" key="1">
    <source>
        <dbReference type="SAM" id="SignalP"/>
    </source>
</evidence>
<dbReference type="RefSeq" id="WP_148073956.1">
    <property type="nucleotide sequence ID" value="NZ_CP042913.1"/>
</dbReference>
<accession>A0A5B9QN68</accession>
<gene>
    <name evidence="2" type="ORF">Pr1d_27420</name>
</gene>
<evidence type="ECO:0000313" key="2">
    <source>
        <dbReference type="EMBL" id="QEG35443.1"/>
    </source>
</evidence>
<sequence length="715" mass="77359" precursor="true">MRSPRLSASFVLAIVLSCLLGNFLAATDFSVVPLLDGERDGSLNYWGGPFGTLNMVGMTKQTSVVHSGNAAYQANLGSLPANTLSFFQTFSSERTGTEAQRQTRDLTRYDGFQAYFRNDTNAPLNIRLELKDYRDSNSHRASKTFTIPTGATWNQVASNFDLGAGWSVVGDPDLSRTYIASFVLNEPTAVSGSYYLDDFSLIEPGGPVDPQTAPIQDLAERLARRQFEGLWSGRNRTTGLIYNHKDDVGVAAMNTTGGVLWMLPNAIKRGWVSQAEADSVVAQIATSLNTNLNQSSYVPTRFINPVTAAIPGGSNEESSIDSSFIALGLHNYKNQPATSPALAAQIDAVQNRFQLDAFAIANGFRLAYFPATGFTGGTYNGYTNEGKVISLAAETSDDHHVPLEDHWNADINRSKNFLVNAADSHLTHSLSQFRAPFEQALLNLFVDTSDRGVDNYPVRSLATNPWQNFLRYQREVAAKLDQLGRENFFQPDAASGAPFSGYEQYSLYNDFGQPDLFMPWSVSFAMLAGADGAEDALRALLQVDGISGPLGLADTVRWNTGAGEPYFVSNSGDNWNTVLSTMALLEYLDRLNGVQSGSEFFAALAGISSALDEVFINGDLNGDGVTDDADLSLWQNGFGNPTIGSPLAGDADGDGVADGADFLRWQRGHSSVNGLSGAIAVPEPEGMVISFLLIGMLWAGLRPLLYYRLHGARVS</sequence>
<dbReference type="Proteomes" id="UP000323917">
    <property type="component" value="Chromosome"/>
</dbReference>
<organism evidence="2 3">
    <name type="scientific">Bythopirellula goksoeyrii</name>
    <dbReference type="NCBI Taxonomy" id="1400387"/>
    <lineage>
        <taxon>Bacteria</taxon>
        <taxon>Pseudomonadati</taxon>
        <taxon>Planctomycetota</taxon>
        <taxon>Planctomycetia</taxon>
        <taxon>Pirellulales</taxon>
        <taxon>Lacipirellulaceae</taxon>
        <taxon>Bythopirellula</taxon>
    </lineage>
</organism>
<keyword evidence="1" id="KW-0732">Signal</keyword>
<dbReference type="Gene3D" id="1.50.10.140">
    <property type="match status" value="1"/>
</dbReference>
<proteinExistence type="predicted"/>
<dbReference type="GO" id="GO:0000272">
    <property type="term" value="P:polysaccharide catabolic process"/>
    <property type="evidence" value="ECO:0007669"/>
    <property type="project" value="InterPro"/>
</dbReference>
<keyword evidence="3" id="KW-1185">Reference proteome</keyword>
<feature type="chain" id="PRO_5022712286" evidence="1">
    <location>
        <begin position="26"/>
        <end position="715"/>
    </location>
</feature>
<dbReference type="Gene3D" id="1.10.1330.10">
    <property type="entry name" value="Dockerin domain"/>
    <property type="match status" value="1"/>
</dbReference>
<protein>
    <submittedName>
        <fullName evidence="2">Uncharacterized protein</fullName>
    </submittedName>
</protein>
<dbReference type="EMBL" id="CP042913">
    <property type="protein sequence ID" value="QEG35443.1"/>
    <property type="molecule type" value="Genomic_DNA"/>
</dbReference>
<reference evidence="2 3" key="1">
    <citation type="submission" date="2019-08" db="EMBL/GenBank/DDBJ databases">
        <title>Deep-cultivation of Planctomycetes and their phenomic and genomic characterization uncovers novel biology.</title>
        <authorList>
            <person name="Wiegand S."/>
            <person name="Jogler M."/>
            <person name="Boedeker C."/>
            <person name="Pinto D."/>
            <person name="Vollmers J."/>
            <person name="Rivas-Marin E."/>
            <person name="Kohn T."/>
            <person name="Peeters S.H."/>
            <person name="Heuer A."/>
            <person name="Rast P."/>
            <person name="Oberbeckmann S."/>
            <person name="Bunk B."/>
            <person name="Jeske O."/>
            <person name="Meyerdierks A."/>
            <person name="Storesund J.E."/>
            <person name="Kallscheuer N."/>
            <person name="Luecker S."/>
            <person name="Lage O.M."/>
            <person name="Pohl T."/>
            <person name="Merkel B.J."/>
            <person name="Hornburger P."/>
            <person name="Mueller R.-W."/>
            <person name="Bruemmer F."/>
            <person name="Labrenz M."/>
            <person name="Spormann A.M."/>
            <person name="Op den Camp H."/>
            <person name="Overmann J."/>
            <person name="Amann R."/>
            <person name="Jetten M.S.M."/>
            <person name="Mascher T."/>
            <person name="Medema M.H."/>
            <person name="Devos D.P."/>
            <person name="Kaster A.-K."/>
            <person name="Ovreas L."/>
            <person name="Rohde M."/>
            <person name="Galperin M.Y."/>
            <person name="Jogler C."/>
        </authorList>
    </citation>
    <scope>NUCLEOTIDE SEQUENCE [LARGE SCALE GENOMIC DNA]</scope>
    <source>
        <strain evidence="2 3">Pr1d</strain>
    </source>
</reference>
<name>A0A5B9QN68_9BACT</name>
<dbReference type="AlphaFoldDB" id="A0A5B9QN68"/>
<dbReference type="KEGG" id="bgok:Pr1d_27420"/>
<feature type="signal peptide" evidence="1">
    <location>
        <begin position="1"/>
        <end position="25"/>
    </location>
</feature>
<dbReference type="OrthoDB" id="223469at2"/>
<dbReference type="InterPro" id="IPR036439">
    <property type="entry name" value="Dockerin_dom_sf"/>
</dbReference>
<evidence type="ECO:0000313" key="3">
    <source>
        <dbReference type="Proteomes" id="UP000323917"/>
    </source>
</evidence>